<dbReference type="RefSeq" id="XP_032835799.1">
    <property type="nucleotide sequence ID" value="XM_032979908.1"/>
</dbReference>
<dbReference type="Proteomes" id="UP001318040">
    <property type="component" value="Chromosome 79"/>
</dbReference>
<evidence type="ECO:0000313" key="3">
    <source>
        <dbReference type="RefSeq" id="XP_032835799.1"/>
    </source>
</evidence>
<feature type="compositionally biased region" description="Acidic residues" evidence="1">
    <location>
        <begin position="163"/>
        <end position="174"/>
    </location>
</feature>
<name>A0AAJ7UHC8_PETMA</name>
<reference evidence="3" key="1">
    <citation type="submission" date="2025-08" db="UniProtKB">
        <authorList>
            <consortium name="RefSeq"/>
        </authorList>
    </citation>
    <scope>IDENTIFICATION</scope>
    <source>
        <tissue evidence="3">Sperm</tissue>
    </source>
</reference>
<evidence type="ECO:0000256" key="1">
    <source>
        <dbReference type="SAM" id="MobiDB-lite"/>
    </source>
</evidence>
<feature type="region of interest" description="Disordered" evidence="1">
    <location>
        <begin position="60"/>
        <end position="86"/>
    </location>
</feature>
<dbReference type="AlphaFoldDB" id="A0AAJ7UHC8"/>
<feature type="region of interest" description="Disordered" evidence="1">
    <location>
        <begin position="221"/>
        <end position="277"/>
    </location>
</feature>
<proteinExistence type="predicted"/>
<gene>
    <name evidence="3" type="primary">LOC116957640</name>
</gene>
<organism evidence="2 3">
    <name type="scientific">Petromyzon marinus</name>
    <name type="common">Sea lamprey</name>
    <dbReference type="NCBI Taxonomy" id="7757"/>
    <lineage>
        <taxon>Eukaryota</taxon>
        <taxon>Metazoa</taxon>
        <taxon>Chordata</taxon>
        <taxon>Craniata</taxon>
        <taxon>Vertebrata</taxon>
        <taxon>Cyclostomata</taxon>
        <taxon>Hyperoartia</taxon>
        <taxon>Petromyzontiformes</taxon>
        <taxon>Petromyzontidae</taxon>
        <taxon>Petromyzon</taxon>
    </lineage>
</organism>
<keyword evidence="2" id="KW-1185">Reference proteome</keyword>
<protein>
    <submittedName>
        <fullName evidence="3">Uncharacterized protein LOC116957640 isoform X1</fullName>
    </submittedName>
</protein>
<dbReference type="KEGG" id="pmrn:116957640"/>
<feature type="compositionally biased region" description="Basic and acidic residues" evidence="1">
    <location>
        <begin position="175"/>
        <end position="185"/>
    </location>
</feature>
<feature type="region of interest" description="Disordered" evidence="1">
    <location>
        <begin position="160"/>
        <end position="192"/>
    </location>
</feature>
<sequence>MYVVSSSCLSPGITAAATFRRSGPPPLHRHRSARSLLLLLLQVGASRCAAHEAGVVRRGAPFLDRGSSPRSRGEDPRARKMPRRASVRWEDIAAAAATAGAAATAATGDEGEAVEEKVAPSLPVESFVIKREDEEMPRSEMWLPVKVEREDRDGGVNVRIKEEVEEDEEEDYVGEDGRENNRNVTEEGPCADARECRVKREKPWVERRRHLRVVEVDLQKLINSGGDGGDRSDRGDGGDGGDGRSVSPRGGDRDASSGVAEIDVVLEDDRDGRGHGG</sequence>
<evidence type="ECO:0000313" key="2">
    <source>
        <dbReference type="Proteomes" id="UP001318040"/>
    </source>
</evidence>
<accession>A0AAJ7UHC8</accession>
<feature type="compositionally biased region" description="Basic and acidic residues" evidence="1">
    <location>
        <begin position="228"/>
        <end position="237"/>
    </location>
</feature>